<keyword evidence="15" id="KW-1185">Reference proteome</keyword>
<dbReference type="PANTHER" id="PTHR45436:SF5">
    <property type="entry name" value="SENSOR HISTIDINE KINASE TRCS"/>
    <property type="match status" value="1"/>
</dbReference>
<keyword evidence="5" id="KW-0808">Transferase</keyword>
<dbReference type="GO" id="GO:0000155">
    <property type="term" value="F:phosphorelay sensor kinase activity"/>
    <property type="evidence" value="ECO:0007669"/>
    <property type="project" value="InterPro"/>
</dbReference>
<dbReference type="HOGENOM" id="CLU_000445_89_6_0"/>
<dbReference type="EC" id="2.7.13.3" evidence="3"/>
<dbReference type="InterPro" id="IPR005467">
    <property type="entry name" value="His_kinase_dom"/>
</dbReference>
<evidence type="ECO:0000313" key="15">
    <source>
        <dbReference type="Proteomes" id="UP000054010"/>
    </source>
</evidence>
<keyword evidence="9" id="KW-0902">Two-component regulatory system</keyword>
<evidence type="ECO:0000256" key="4">
    <source>
        <dbReference type="ARBA" id="ARBA00022553"/>
    </source>
</evidence>
<dbReference type="SUPFAM" id="SSF55874">
    <property type="entry name" value="ATPase domain of HSP90 chaperone/DNA topoisomerase II/histidine kinase"/>
    <property type="match status" value="1"/>
</dbReference>
<evidence type="ECO:0000256" key="8">
    <source>
        <dbReference type="ARBA" id="ARBA00022989"/>
    </source>
</evidence>
<dbReference type="AlphaFoldDB" id="E1IFA4"/>
<evidence type="ECO:0000256" key="11">
    <source>
        <dbReference type="SAM" id="Phobius"/>
    </source>
</evidence>
<comment type="subcellular location">
    <subcellularLocation>
        <location evidence="2">Membrane</location>
    </subcellularLocation>
</comment>
<evidence type="ECO:0000256" key="7">
    <source>
        <dbReference type="ARBA" id="ARBA00022777"/>
    </source>
</evidence>
<evidence type="ECO:0000256" key="6">
    <source>
        <dbReference type="ARBA" id="ARBA00022692"/>
    </source>
</evidence>
<dbReference type="Gene3D" id="3.30.565.10">
    <property type="entry name" value="Histidine kinase-like ATPase, C-terminal domain"/>
    <property type="match status" value="1"/>
</dbReference>
<dbReference type="InterPro" id="IPR003661">
    <property type="entry name" value="HisK_dim/P_dom"/>
</dbReference>
<dbReference type="InterPro" id="IPR050428">
    <property type="entry name" value="TCS_sensor_his_kinase"/>
</dbReference>
<keyword evidence="10 11" id="KW-0472">Membrane</keyword>
<organism evidence="14 15">
    <name type="scientific">Oscillochloris trichoides DG-6</name>
    <dbReference type="NCBI Taxonomy" id="765420"/>
    <lineage>
        <taxon>Bacteria</taxon>
        <taxon>Bacillati</taxon>
        <taxon>Chloroflexota</taxon>
        <taxon>Chloroflexia</taxon>
        <taxon>Chloroflexales</taxon>
        <taxon>Chloroflexineae</taxon>
        <taxon>Oscillochloridaceae</taxon>
        <taxon>Oscillochloris</taxon>
    </lineage>
</organism>
<dbReference type="FunFam" id="1.10.287.130:FF:000001">
    <property type="entry name" value="Two-component sensor histidine kinase"/>
    <property type="match status" value="1"/>
</dbReference>
<dbReference type="STRING" id="765420.OSCT_2005"/>
<dbReference type="SMART" id="SM00387">
    <property type="entry name" value="HATPase_c"/>
    <property type="match status" value="1"/>
</dbReference>
<keyword evidence="4" id="KW-0597">Phosphoprotein</keyword>
<evidence type="ECO:0000256" key="2">
    <source>
        <dbReference type="ARBA" id="ARBA00004370"/>
    </source>
</evidence>
<name>E1IFA4_9CHLR</name>
<dbReference type="eggNOG" id="COG5002">
    <property type="taxonomic scope" value="Bacteria"/>
</dbReference>
<dbReference type="InterPro" id="IPR003594">
    <property type="entry name" value="HATPase_dom"/>
</dbReference>
<dbReference type="PROSITE" id="PS50109">
    <property type="entry name" value="HIS_KIN"/>
    <property type="match status" value="1"/>
</dbReference>
<reference evidence="14 15" key="1">
    <citation type="journal article" date="2011" name="J. Bacteriol.">
        <title>Draft genome sequence of the anoxygenic filamentous phototrophic bacterium Oscillochloris trichoides subsp. DG-6.</title>
        <authorList>
            <person name="Kuznetsov B.B."/>
            <person name="Ivanovsky R.N."/>
            <person name="Keppen O.I."/>
            <person name="Sukhacheva M.V."/>
            <person name="Bumazhkin B.K."/>
            <person name="Patutina E.O."/>
            <person name="Beletsky A.V."/>
            <person name="Mardanov A.V."/>
            <person name="Baslerov R.V."/>
            <person name="Panteleeva A.N."/>
            <person name="Kolganova T.V."/>
            <person name="Ravin N.V."/>
            <person name="Skryabin K.G."/>
        </authorList>
    </citation>
    <scope>NUCLEOTIDE SEQUENCE [LARGE SCALE GENOMIC DNA]</scope>
    <source>
        <strain evidence="14 15">DG-6</strain>
    </source>
</reference>
<evidence type="ECO:0000259" key="12">
    <source>
        <dbReference type="PROSITE" id="PS50109"/>
    </source>
</evidence>
<proteinExistence type="predicted"/>
<sequence>MFAAANTPALARFLRYRYTTPTINQRIGCATMSFRTRLTLAYSGFFALALFLLGLGIYFSVRQSLYGGVERDLWAATQQVRAIFNAGGLEPIRTPSGEISLFLKGEFIQIFNNPNLTAQVFSPTGDLLDNTPNLDGQDLALPAGSLNLGPDQINTGIMSLREINDIRIQSLVTPLVLKNGQVVGILQISRSLRDVELTLRMLTVILLGGSAIAILITAMGTTLLSWRALLPIDMVTQTAQGIVRAEDLGQRVPVPPQQDELHRLTVTINDLLGRMEALFNTQQRFVADVSHELRTPLAAMQGNLELLARGAANNPEIFEEVIGDMRRETARLIRMVNDLLVLAQSESRRQIRTEPVELDTLLLEVYRELRTLAGEVTLRIGEEDQVLVQGDRDRLKQALLNLGVNAIQHTPPGGYVTMGLERREGFACLSVADTGEGIADEDLPHIFDRFFRADRSRSRHSGGAGLGLSIVRWVAEAHRGSVTVASIPGRGSTFAIWLPLPTRDQAGVPKEVGVDGELELVEP</sequence>
<dbReference type="FunFam" id="3.30.565.10:FF:000006">
    <property type="entry name" value="Sensor histidine kinase WalK"/>
    <property type="match status" value="1"/>
</dbReference>
<dbReference type="Gene3D" id="1.10.287.130">
    <property type="match status" value="1"/>
</dbReference>
<dbReference type="SMART" id="SM00304">
    <property type="entry name" value="HAMP"/>
    <property type="match status" value="1"/>
</dbReference>
<evidence type="ECO:0000256" key="10">
    <source>
        <dbReference type="ARBA" id="ARBA00023136"/>
    </source>
</evidence>
<dbReference type="Gene3D" id="6.10.340.10">
    <property type="match status" value="1"/>
</dbReference>
<keyword evidence="8 11" id="KW-1133">Transmembrane helix</keyword>
<dbReference type="Pfam" id="PF02518">
    <property type="entry name" value="HATPase_c"/>
    <property type="match status" value="1"/>
</dbReference>
<dbReference type="Proteomes" id="UP000054010">
    <property type="component" value="Unassembled WGS sequence"/>
</dbReference>
<keyword evidence="6 11" id="KW-0812">Transmembrane</keyword>
<dbReference type="InterPro" id="IPR003660">
    <property type="entry name" value="HAMP_dom"/>
</dbReference>
<dbReference type="SMART" id="SM00388">
    <property type="entry name" value="HisKA"/>
    <property type="match status" value="1"/>
</dbReference>
<comment type="catalytic activity">
    <reaction evidence="1">
        <text>ATP + protein L-histidine = ADP + protein N-phospho-L-histidine.</text>
        <dbReference type="EC" id="2.7.13.3"/>
    </reaction>
</comment>
<evidence type="ECO:0000256" key="5">
    <source>
        <dbReference type="ARBA" id="ARBA00022679"/>
    </source>
</evidence>
<dbReference type="SUPFAM" id="SSF47384">
    <property type="entry name" value="Homodimeric domain of signal transducing histidine kinase"/>
    <property type="match status" value="1"/>
</dbReference>
<dbReference type="InterPro" id="IPR036097">
    <property type="entry name" value="HisK_dim/P_sf"/>
</dbReference>
<evidence type="ECO:0000313" key="14">
    <source>
        <dbReference type="EMBL" id="EFO80144.1"/>
    </source>
</evidence>
<dbReference type="InterPro" id="IPR004358">
    <property type="entry name" value="Sig_transdc_His_kin-like_C"/>
</dbReference>
<feature type="transmembrane region" description="Helical" evidence="11">
    <location>
        <begin position="40"/>
        <end position="61"/>
    </location>
</feature>
<evidence type="ECO:0000256" key="1">
    <source>
        <dbReference type="ARBA" id="ARBA00000085"/>
    </source>
</evidence>
<protein>
    <recommendedName>
        <fullName evidence="3">histidine kinase</fullName>
        <ecNumber evidence="3">2.7.13.3</ecNumber>
    </recommendedName>
</protein>
<feature type="transmembrane region" description="Helical" evidence="11">
    <location>
        <begin position="199"/>
        <end position="226"/>
    </location>
</feature>
<dbReference type="PANTHER" id="PTHR45436">
    <property type="entry name" value="SENSOR HISTIDINE KINASE YKOH"/>
    <property type="match status" value="1"/>
</dbReference>
<dbReference type="InterPro" id="IPR036890">
    <property type="entry name" value="HATPase_C_sf"/>
</dbReference>
<accession>E1IFA4</accession>
<gene>
    <name evidence="14" type="ORF">OSCT_2005</name>
</gene>
<keyword evidence="7 14" id="KW-0418">Kinase</keyword>
<feature type="domain" description="Histidine kinase" evidence="12">
    <location>
        <begin position="288"/>
        <end position="502"/>
    </location>
</feature>
<dbReference type="GO" id="GO:0005886">
    <property type="term" value="C:plasma membrane"/>
    <property type="evidence" value="ECO:0007669"/>
    <property type="project" value="TreeGrafter"/>
</dbReference>
<comment type="caution">
    <text evidence="14">The sequence shown here is derived from an EMBL/GenBank/DDBJ whole genome shotgun (WGS) entry which is preliminary data.</text>
</comment>
<dbReference type="CDD" id="cd00082">
    <property type="entry name" value="HisKA"/>
    <property type="match status" value="1"/>
</dbReference>
<evidence type="ECO:0000256" key="9">
    <source>
        <dbReference type="ARBA" id="ARBA00023012"/>
    </source>
</evidence>
<dbReference type="PROSITE" id="PS50885">
    <property type="entry name" value="HAMP"/>
    <property type="match status" value="1"/>
</dbReference>
<dbReference type="PRINTS" id="PR00344">
    <property type="entry name" value="BCTRLSENSOR"/>
</dbReference>
<evidence type="ECO:0000259" key="13">
    <source>
        <dbReference type="PROSITE" id="PS50885"/>
    </source>
</evidence>
<dbReference type="Pfam" id="PF00512">
    <property type="entry name" value="HisKA"/>
    <property type="match status" value="1"/>
</dbReference>
<feature type="domain" description="HAMP" evidence="13">
    <location>
        <begin position="226"/>
        <end position="280"/>
    </location>
</feature>
<evidence type="ECO:0000256" key="3">
    <source>
        <dbReference type="ARBA" id="ARBA00012438"/>
    </source>
</evidence>
<dbReference type="EMBL" id="ADVR01000085">
    <property type="protein sequence ID" value="EFO80144.1"/>
    <property type="molecule type" value="Genomic_DNA"/>
</dbReference>